<dbReference type="Proteomes" id="UP000191110">
    <property type="component" value="Unassembled WGS sequence"/>
</dbReference>
<organism evidence="1 2">
    <name type="scientific">Solemya pervernicosa gill symbiont</name>
    <dbReference type="NCBI Taxonomy" id="642797"/>
    <lineage>
        <taxon>Bacteria</taxon>
        <taxon>Pseudomonadati</taxon>
        <taxon>Pseudomonadota</taxon>
        <taxon>Gammaproteobacteria</taxon>
        <taxon>sulfur-oxidizing symbionts</taxon>
    </lineage>
</organism>
<dbReference type="OrthoDB" id="572670at2"/>
<keyword evidence="2" id="KW-1185">Reference proteome</keyword>
<dbReference type="Gene3D" id="3.40.50.2000">
    <property type="entry name" value="Glycogen Phosphorylase B"/>
    <property type="match status" value="1"/>
</dbReference>
<sequence length="365" mass="40349">MEVNLIDPGLLSRGGHHFEWCLSIARHLSEQSHSTMLYVHIDIDDEAIQALSKHCLVVPLFSEDPYKATNNKDDTLSELTKYLEPVEILQRELTETSPADLNIWPTLFGYQLSAFEALKSKGRIATCIHFPPNMRAGVLSVGIWRHGAHLVKKHDLDISFGVTVPELIPPYTKLLSAQINELPLLVSGRTAEHPKTELKSIGFFGQQKPGKGSKLIPELVQRLHRSGYNLTIQDSGNHMKVTEAPGLKQLSYVESLADEINKVDLVIAPYNPEHYRAMGSGVVWDAVASGVPIVAPAGTSPGNFISRHRAGVLFDEFTAQSVLEAVDTAHKRYDEIADHAFHACQNWETSHGIEKFVAALIAMGN</sequence>
<evidence type="ECO:0000313" key="2">
    <source>
        <dbReference type="Proteomes" id="UP000191110"/>
    </source>
</evidence>
<evidence type="ECO:0000313" key="1">
    <source>
        <dbReference type="EMBL" id="OOZ39669.1"/>
    </source>
</evidence>
<name>A0A1T2L3M1_9GAMM</name>
<evidence type="ECO:0008006" key="3">
    <source>
        <dbReference type="Google" id="ProtNLM"/>
    </source>
</evidence>
<dbReference type="AlphaFoldDB" id="A0A1T2L3M1"/>
<reference evidence="1 2" key="1">
    <citation type="submission" date="2016-11" db="EMBL/GenBank/DDBJ databases">
        <title>Mixed transmission modes and dynamic genome evolution in an obligate animal-bacterial symbiosis.</title>
        <authorList>
            <person name="Russell S.L."/>
            <person name="Corbett-Detig R.B."/>
            <person name="Cavanaugh C.M."/>
        </authorList>
    </citation>
    <scope>NUCLEOTIDE SEQUENCE [LARGE SCALE GENOMIC DNA]</scope>
    <source>
        <strain evidence="1">Sveles-Q1</strain>
    </source>
</reference>
<dbReference type="SUPFAM" id="SSF53756">
    <property type="entry name" value="UDP-Glycosyltransferase/glycogen phosphorylase"/>
    <property type="match status" value="1"/>
</dbReference>
<comment type="caution">
    <text evidence="1">The sequence shown here is derived from an EMBL/GenBank/DDBJ whole genome shotgun (WGS) entry which is preliminary data.</text>
</comment>
<proteinExistence type="predicted"/>
<protein>
    <recommendedName>
        <fullName evidence="3">Glycosyl transferase family 1 domain-containing protein</fullName>
    </recommendedName>
</protein>
<gene>
    <name evidence="1" type="ORF">BOW53_10670</name>
</gene>
<dbReference type="EMBL" id="MPRL01000045">
    <property type="protein sequence ID" value="OOZ39669.1"/>
    <property type="molecule type" value="Genomic_DNA"/>
</dbReference>
<accession>A0A1T2L3M1</accession>